<dbReference type="SUPFAM" id="SSF101478">
    <property type="entry name" value="ADP-ribosylglycohydrolase"/>
    <property type="match status" value="1"/>
</dbReference>
<comment type="caution">
    <text evidence="1">The sequence shown here is derived from an EMBL/GenBank/DDBJ whole genome shotgun (WGS) entry which is preliminary data.</text>
</comment>
<dbReference type="InterPro" id="IPR036705">
    <property type="entry name" value="Ribosyl_crysJ1_sf"/>
</dbReference>
<dbReference type="InterPro" id="IPR050792">
    <property type="entry name" value="ADP-ribosylglycohydrolase"/>
</dbReference>
<accession>A0ABQ5ZU99</accession>
<evidence type="ECO:0000313" key="1">
    <source>
        <dbReference type="EMBL" id="GLR63574.1"/>
    </source>
</evidence>
<reference evidence="2" key="1">
    <citation type="journal article" date="2019" name="Int. J. Syst. Evol. Microbiol.">
        <title>The Global Catalogue of Microorganisms (GCM) 10K type strain sequencing project: providing services to taxonomists for standard genome sequencing and annotation.</title>
        <authorList>
            <consortium name="The Broad Institute Genomics Platform"/>
            <consortium name="The Broad Institute Genome Sequencing Center for Infectious Disease"/>
            <person name="Wu L."/>
            <person name="Ma J."/>
        </authorList>
    </citation>
    <scope>NUCLEOTIDE SEQUENCE [LARGE SCALE GENOMIC DNA]</scope>
    <source>
        <strain evidence="2">NBRC 100033</strain>
    </source>
</reference>
<dbReference type="Pfam" id="PF03747">
    <property type="entry name" value="ADP_ribosyl_GH"/>
    <property type="match status" value="1"/>
</dbReference>
<dbReference type="InterPro" id="IPR005502">
    <property type="entry name" value="Ribosyl_crysJ1"/>
</dbReference>
<organism evidence="1 2">
    <name type="scientific">Marinospirillum insulare</name>
    <dbReference type="NCBI Taxonomy" id="217169"/>
    <lineage>
        <taxon>Bacteria</taxon>
        <taxon>Pseudomonadati</taxon>
        <taxon>Pseudomonadota</taxon>
        <taxon>Gammaproteobacteria</taxon>
        <taxon>Oceanospirillales</taxon>
        <taxon>Oceanospirillaceae</taxon>
        <taxon>Marinospirillum</taxon>
    </lineage>
</organism>
<dbReference type="Gene3D" id="1.10.4080.10">
    <property type="entry name" value="ADP-ribosylation/Crystallin J1"/>
    <property type="match status" value="1"/>
</dbReference>
<gene>
    <name evidence="1" type="primary">draG</name>
    <name evidence="1" type="ORF">GCM10007878_10090</name>
</gene>
<dbReference type="PANTHER" id="PTHR16222">
    <property type="entry name" value="ADP-RIBOSYLGLYCOHYDROLASE"/>
    <property type="match status" value="1"/>
</dbReference>
<name>A0ABQ5ZU99_9GAMM</name>
<keyword evidence="2" id="KW-1185">Reference proteome</keyword>
<dbReference type="RefSeq" id="WP_027849909.1">
    <property type="nucleotide sequence ID" value="NZ_BSOR01000016.1"/>
</dbReference>
<dbReference type="PANTHER" id="PTHR16222:SF12">
    <property type="entry name" value="ADP-RIBOSYLGLYCOHYDROLASE-RELATED"/>
    <property type="match status" value="1"/>
</dbReference>
<evidence type="ECO:0000313" key="2">
    <source>
        <dbReference type="Proteomes" id="UP001156682"/>
    </source>
</evidence>
<dbReference type="Proteomes" id="UP001156682">
    <property type="component" value="Unassembled WGS sequence"/>
</dbReference>
<dbReference type="EMBL" id="BSOR01000016">
    <property type="protein sequence ID" value="GLR63574.1"/>
    <property type="molecule type" value="Genomic_DNA"/>
</dbReference>
<sequence length="307" mass="33447">MKNLTSAYRGALLGLACGDALGAPVEFRRRDSFEPLTGMSSGGCWNLEAGQWTDDTSLALCLARSLVEKQGFCAKDQMQRYWRWYSEGYMSCTGDCFDIGNATHRALARFNLSDDPWAGDTNPSMSGNGALMRLAPAVLAAHGQQTLIWRWVIDSTRTTHASPDCIDAALVFANILDRVISGESLRSVLMNPEHPGLPKSTAIQRILNGEYLHLKREHLGDGFYVIEALENALWACWQGEDLESTLLLAANLGGDADTVAAIAGQLAGAAYGEEQLPKAWLKKLAWRKDITDLADALLALSQQLEAA</sequence>
<protein>
    <submittedName>
        <fullName evidence="1">ADP-ribosylglycohydrolase</fullName>
    </submittedName>
</protein>
<proteinExistence type="predicted"/>